<proteinExistence type="predicted"/>
<name>A0A9C6X7L3_FRAOC</name>
<sequence length="171" mass="19850">MANQDSGANAQGADPGEREVEVCVPASGPLYKNIHEELYEEKPADLEAGSTATFRRSLRARKKCDTVQEVLLPEEENGLEKKPRLLLQFNCHVCLISLASKWDLDTHMKTHLNEKTYQCGECKHKYVRKEHLYRHLMTHTGQKPFKCERCEKSFSRKDKLLRHERRHTGNF</sequence>
<keyword evidence="10" id="KW-1185">Reference proteome</keyword>
<keyword evidence="2" id="KW-0677">Repeat</keyword>
<dbReference type="SUPFAM" id="SSF57667">
    <property type="entry name" value="beta-beta-alpha zinc fingers"/>
    <property type="match status" value="2"/>
</dbReference>
<protein>
    <submittedName>
        <fullName evidence="11">Zinc finger imprinted 3-like</fullName>
    </submittedName>
</protein>
<dbReference type="GeneID" id="127751292"/>
<reference evidence="11" key="1">
    <citation type="journal article" date="2018" name="Proc. Natl. Acad. Sci. U.S.A.">
        <title>Phylogenomics and the evolution of hemipteroid insects.</title>
        <authorList>
            <person name="Johnson K.P."/>
            <person name="Dietrich C.H."/>
            <person name="Friedrich F."/>
            <person name="Beutel R.G."/>
            <person name="Wipfler B."/>
            <person name="Peters R.S."/>
            <person name="Allen J.M."/>
            <person name="Petersen M."/>
            <person name="Donath A."/>
            <person name="Walden K.K."/>
            <person name="Kozlov A.M."/>
            <person name="Podsiadlowski L."/>
            <person name="Mayer C."/>
            <person name="Meusemann K."/>
            <person name="Vasilikopoulos A."/>
            <person name="Waterhouse R.M."/>
            <person name="Cameron S.L."/>
            <person name="Weirauch C."/>
            <person name="Swanson D.R."/>
            <person name="Percy D.M."/>
            <person name="Hardy N.B."/>
            <person name="Terry I."/>
            <person name="Liu S."/>
            <person name="Zhou X."/>
            <person name="Misof B."/>
            <person name="Robertson H.M."/>
            <person name="Yoshizawa K."/>
        </authorList>
    </citation>
    <scope>NUCLEOTIDE SEQUENCE</scope>
    <source>
        <tissue evidence="11">Whole organism</tissue>
    </source>
</reference>
<dbReference type="AlphaFoldDB" id="A0A9C6X7L3"/>
<evidence type="ECO:0000256" key="1">
    <source>
        <dbReference type="ARBA" id="ARBA00022723"/>
    </source>
</evidence>
<evidence type="ECO:0000256" key="8">
    <source>
        <dbReference type="PROSITE-ProRule" id="PRU00042"/>
    </source>
</evidence>
<dbReference type="Gene3D" id="3.30.160.60">
    <property type="entry name" value="Classic Zinc Finger"/>
    <property type="match status" value="3"/>
</dbReference>
<dbReference type="SMART" id="SM00355">
    <property type="entry name" value="ZnF_C2H2"/>
    <property type="match status" value="3"/>
</dbReference>
<accession>A0A9C6X7L3</accession>
<gene>
    <name evidence="11" type="primary">LOC127751292</name>
</gene>
<feature type="domain" description="C2H2-type" evidence="9">
    <location>
        <begin position="89"/>
        <end position="116"/>
    </location>
</feature>
<keyword evidence="5" id="KW-0805">Transcription regulation</keyword>
<keyword evidence="4" id="KW-0862">Zinc</keyword>
<organism evidence="10 11">
    <name type="scientific">Frankliniella occidentalis</name>
    <name type="common">Western flower thrips</name>
    <name type="synonym">Euthrips occidentalis</name>
    <dbReference type="NCBI Taxonomy" id="133901"/>
    <lineage>
        <taxon>Eukaryota</taxon>
        <taxon>Metazoa</taxon>
        <taxon>Ecdysozoa</taxon>
        <taxon>Arthropoda</taxon>
        <taxon>Hexapoda</taxon>
        <taxon>Insecta</taxon>
        <taxon>Pterygota</taxon>
        <taxon>Neoptera</taxon>
        <taxon>Paraneoptera</taxon>
        <taxon>Thysanoptera</taxon>
        <taxon>Terebrantia</taxon>
        <taxon>Thripoidea</taxon>
        <taxon>Thripidae</taxon>
        <taxon>Frankliniella</taxon>
    </lineage>
</organism>
<dbReference type="RefSeq" id="XP_052130548.1">
    <property type="nucleotide sequence ID" value="XM_052274588.1"/>
</dbReference>
<dbReference type="Pfam" id="PF00096">
    <property type="entry name" value="zf-C2H2"/>
    <property type="match status" value="2"/>
</dbReference>
<reference evidence="11" key="2">
    <citation type="submission" date="2025-08" db="UniProtKB">
        <authorList>
            <consortium name="RefSeq"/>
        </authorList>
    </citation>
    <scope>IDENTIFICATION</scope>
    <source>
        <tissue evidence="11">Whole organism</tissue>
    </source>
</reference>
<dbReference type="InterPro" id="IPR036236">
    <property type="entry name" value="Znf_C2H2_sf"/>
</dbReference>
<evidence type="ECO:0000256" key="2">
    <source>
        <dbReference type="ARBA" id="ARBA00022737"/>
    </source>
</evidence>
<dbReference type="GO" id="GO:0008270">
    <property type="term" value="F:zinc ion binding"/>
    <property type="evidence" value="ECO:0007669"/>
    <property type="project" value="UniProtKB-KW"/>
</dbReference>
<keyword evidence="7" id="KW-0539">Nucleus</keyword>
<evidence type="ECO:0000256" key="7">
    <source>
        <dbReference type="ARBA" id="ARBA00023242"/>
    </source>
</evidence>
<evidence type="ECO:0000313" key="11">
    <source>
        <dbReference type="RefSeq" id="XP_052130548.1"/>
    </source>
</evidence>
<dbReference type="GO" id="GO:0000981">
    <property type="term" value="F:DNA-binding transcription factor activity, RNA polymerase II-specific"/>
    <property type="evidence" value="ECO:0007669"/>
    <property type="project" value="TreeGrafter"/>
</dbReference>
<evidence type="ECO:0000256" key="6">
    <source>
        <dbReference type="ARBA" id="ARBA00023163"/>
    </source>
</evidence>
<dbReference type="PROSITE" id="PS00028">
    <property type="entry name" value="ZINC_FINGER_C2H2_1"/>
    <property type="match status" value="3"/>
</dbReference>
<dbReference type="PANTHER" id="PTHR23235:SF142">
    <property type="entry name" value="ZINC FINGER PROTEIN 384"/>
    <property type="match status" value="1"/>
</dbReference>
<dbReference type="KEGG" id="foc:127751292"/>
<dbReference type="GO" id="GO:0000978">
    <property type="term" value="F:RNA polymerase II cis-regulatory region sequence-specific DNA binding"/>
    <property type="evidence" value="ECO:0007669"/>
    <property type="project" value="TreeGrafter"/>
</dbReference>
<evidence type="ECO:0000256" key="4">
    <source>
        <dbReference type="ARBA" id="ARBA00022833"/>
    </source>
</evidence>
<evidence type="ECO:0000256" key="3">
    <source>
        <dbReference type="ARBA" id="ARBA00022771"/>
    </source>
</evidence>
<feature type="domain" description="C2H2-type" evidence="9">
    <location>
        <begin position="117"/>
        <end position="144"/>
    </location>
</feature>
<keyword evidence="1" id="KW-0479">Metal-binding</keyword>
<dbReference type="PROSITE" id="PS50157">
    <property type="entry name" value="ZINC_FINGER_C2H2_2"/>
    <property type="match status" value="3"/>
</dbReference>
<dbReference type="PANTHER" id="PTHR23235">
    <property type="entry name" value="KRUEPPEL-LIKE TRANSCRIPTION FACTOR"/>
    <property type="match status" value="1"/>
</dbReference>
<keyword evidence="6" id="KW-0804">Transcription</keyword>
<dbReference type="Proteomes" id="UP000504606">
    <property type="component" value="Unplaced"/>
</dbReference>
<evidence type="ECO:0000256" key="5">
    <source>
        <dbReference type="ARBA" id="ARBA00023015"/>
    </source>
</evidence>
<dbReference type="FunFam" id="3.30.160.60:FF:000032">
    <property type="entry name" value="Krueppel-like factor 4"/>
    <property type="match status" value="1"/>
</dbReference>
<dbReference type="InterPro" id="IPR013087">
    <property type="entry name" value="Znf_C2H2_type"/>
</dbReference>
<evidence type="ECO:0000259" key="9">
    <source>
        <dbReference type="PROSITE" id="PS50157"/>
    </source>
</evidence>
<keyword evidence="3 8" id="KW-0863">Zinc-finger</keyword>
<evidence type="ECO:0000313" key="10">
    <source>
        <dbReference type="Proteomes" id="UP000504606"/>
    </source>
</evidence>
<feature type="domain" description="C2H2-type" evidence="9">
    <location>
        <begin position="145"/>
        <end position="171"/>
    </location>
</feature>